<dbReference type="AlphaFoldDB" id="A0A483CQI0"/>
<keyword evidence="4" id="KW-1185">Reference proteome</keyword>
<feature type="transmembrane region" description="Helical" evidence="1">
    <location>
        <begin position="49"/>
        <end position="68"/>
    </location>
</feature>
<sequence length="238" mass="25655">MTGNGDADDIVAHGMRVHRRLEGHKYLLLALPLVLLLVLYPYLENSAIGMLALKIVSTATLITAVFSVSERRGPFYFAVFLAVPAIGIGWSDYFFQYPHIVLAQGISSILLYSFTTLAILRSIIRGRLTDDMIFGAVAIYLLMGITWANAYSVAAAISPETFMLSGGGGPGGIMVFSDFLYFSFITLTTVGYGDITPLTAPVRSLAYLEAISGSLFMAVFIARLIGSLSSGADEGDRK</sequence>
<dbReference type="InterPro" id="IPR013099">
    <property type="entry name" value="K_chnl_dom"/>
</dbReference>
<dbReference type="Gene3D" id="1.10.287.70">
    <property type="match status" value="1"/>
</dbReference>
<accession>A0A483CQI0</accession>
<evidence type="ECO:0000256" key="1">
    <source>
        <dbReference type="SAM" id="Phobius"/>
    </source>
</evidence>
<feature type="transmembrane region" description="Helical" evidence="1">
    <location>
        <begin position="173"/>
        <end position="193"/>
    </location>
</feature>
<feature type="transmembrane region" description="Helical" evidence="1">
    <location>
        <begin position="75"/>
        <end position="95"/>
    </location>
</feature>
<evidence type="ECO:0000313" key="4">
    <source>
        <dbReference type="Proteomes" id="UP000292580"/>
    </source>
</evidence>
<proteinExistence type="predicted"/>
<keyword evidence="1" id="KW-0472">Membrane</keyword>
<dbReference type="Pfam" id="PF07885">
    <property type="entry name" value="Ion_trans_2"/>
    <property type="match status" value="1"/>
</dbReference>
<dbReference type="EMBL" id="PGCL01000007">
    <property type="protein sequence ID" value="TAJ43411.1"/>
    <property type="molecule type" value="Genomic_DNA"/>
</dbReference>
<evidence type="ECO:0000313" key="3">
    <source>
        <dbReference type="EMBL" id="TAJ43411.1"/>
    </source>
</evidence>
<keyword evidence="1" id="KW-0812">Transmembrane</keyword>
<dbReference type="OrthoDB" id="43518at2157"/>
<organism evidence="3 4">
    <name type="scientific">Methanofollis fontis</name>
    <dbReference type="NCBI Taxonomy" id="2052832"/>
    <lineage>
        <taxon>Archaea</taxon>
        <taxon>Methanobacteriati</taxon>
        <taxon>Methanobacteriota</taxon>
        <taxon>Stenosarchaea group</taxon>
        <taxon>Methanomicrobia</taxon>
        <taxon>Methanomicrobiales</taxon>
        <taxon>Methanomicrobiaceae</taxon>
        <taxon>Methanofollis</taxon>
    </lineage>
</organism>
<feature type="transmembrane region" description="Helical" evidence="1">
    <location>
        <begin position="101"/>
        <end position="120"/>
    </location>
</feature>
<dbReference type="RefSeq" id="WP_130647654.1">
    <property type="nucleotide sequence ID" value="NZ_PGCL01000007.1"/>
</dbReference>
<dbReference type="Proteomes" id="UP000292580">
    <property type="component" value="Unassembled WGS sequence"/>
</dbReference>
<reference evidence="3 4" key="1">
    <citation type="submission" date="2017-11" db="EMBL/GenBank/DDBJ databases">
        <title>Isolation and Characterization of Methanofollis Species from Methane Seep Offshore SW Taiwan.</title>
        <authorList>
            <person name="Teng N.-H."/>
            <person name="Lai M.-C."/>
            <person name="Chen S.-C."/>
        </authorList>
    </citation>
    <scope>NUCLEOTIDE SEQUENCE [LARGE SCALE GENOMIC DNA]</scope>
    <source>
        <strain evidence="3 4">FWC-SCC2</strain>
    </source>
</reference>
<feature type="transmembrane region" description="Helical" evidence="1">
    <location>
        <begin position="132"/>
        <end position="153"/>
    </location>
</feature>
<gene>
    <name evidence="3" type="ORF">CUJ86_11175</name>
</gene>
<evidence type="ECO:0000259" key="2">
    <source>
        <dbReference type="Pfam" id="PF07885"/>
    </source>
</evidence>
<feature type="domain" description="Potassium channel" evidence="2">
    <location>
        <begin position="174"/>
        <end position="225"/>
    </location>
</feature>
<dbReference type="SUPFAM" id="SSF81324">
    <property type="entry name" value="Voltage-gated potassium channels"/>
    <property type="match status" value="1"/>
</dbReference>
<keyword evidence="1" id="KW-1133">Transmembrane helix</keyword>
<name>A0A483CQI0_9EURY</name>
<comment type="caution">
    <text evidence="3">The sequence shown here is derived from an EMBL/GenBank/DDBJ whole genome shotgun (WGS) entry which is preliminary data.</text>
</comment>
<protein>
    <submittedName>
        <fullName evidence="3">Ion transporter</fullName>
    </submittedName>
</protein>
<feature type="transmembrane region" description="Helical" evidence="1">
    <location>
        <begin position="26"/>
        <end position="43"/>
    </location>
</feature>
<feature type="transmembrane region" description="Helical" evidence="1">
    <location>
        <begin position="205"/>
        <end position="225"/>
    </location>
</feature>